<dbReference type="Gene3D" id="2.60.40.1090">
    <property type="entry name" value="Fimbrial-type adhesion domain"/>
    <property type="match status" value="1"/>
</dbReference>
<keyword evidence="4" id="KW-1185">Reference proteome</keyword>
<dbReference type="InterPro" id="IPR008966">
    <property type="entry name" value="Adhesion_dom_sf"/>
</dbReference>
<organism evidence="3 4">
    <name type="scientific">Candidatus Pantoea multigeneris</name>
    <dbReference type="NCBI Taxonomy" id="2608357"/>
    <lineage>
        <taxon>Bacteria</taxon>
        <taxon>Pseudomonadati</taxon>
        <taxon>Pseudomonadota</taxon>
        <taxon>Gammaproteobacteria</taxon>
        <taxon>Enterobacterales</taxon>
        <taxon>Erwiniaceae</taxon>
        <taxon>Pantoea</taxon>
    </lineage>
</organism>
<evidence type="ECO:0000313" key="3">
    <source>
        <dbReference type="EMBL" id="NIF20388.1"/>
    </source>
</evidence>
<evidence type="ECO:0000313" key="4">
    <source>
        <dbReference type="Proteomes" id="UP001515683"/>
    </source>
</evidence>
<dbReference type="Proteomes" id="UP001515683">
    <property type="component" value="Unassembled WGS sequence"/>
</dbReference>
<protein>
    <submittedName>
        <fullName evidence="3">Fimbrial protein</fullName>
    </submittedName>
</protein>
<keyword evidence="1" id="KW-0732">Signal</keyword>
<dbReference type="InterPro" id="IPR050263">
    <property type="entry name" value="Bact_Fimbrial_Adh_Pro"/>
</dbReference>
<dbReference type="PANTHER" id="PTHR33420">
    <property type="entry name" value="FIMBRIAL SUBUNIT ELFA-RELATED"/>
    <property type="match status" value="1"/>
</dbReference>
<dbReference type="InterPro" id="IPR036937">
    <property type="entry name" value="Adhesion_dom_fimbrial_sf"/>
</dbReference>
<feature type="signal peptide" evidence="1">
    <location>
        <begin position="1"/>
        <end position="22"/>
    </location>
</feature>
<proteinExistence type="predicted"/>
<accession>A0ABX0R8C4</accession>
<gene>
    <name evidence="3" type="ORF">F3J40_01980</name>
</gene>
<feature type="domain" description="Fimbrial-type adhesion" evidence="2">
    <location>
        <begin position="27"/>
        <end position="171"/>
    </location>
</feature>
<dbReference type="Pfam" id="PF00419">
    <property type="entry name" value="Fimbrial"/>
    <property type="match status" value="1"/>
</dbReference>
<dbReference type="EMBL" id="VWXF01000001">
    <property type="protein sequence ID" value="NIF20388.1"/>
    <property type="molecule type" value="Genomic_DNA"/>
</dbReference>
<name>A0ABX0R8C4_9GAMM</name>
<feature type="chain" id="PRO_5047189848" evidence="1">
    <location>
        <begin position="23"/>
        <end position="172"/>
    </location>
</feature>
<comment type="caution">
    <text evidence="3">The sequence shown here is derived from an EMBL/GenBank/DDBJ whole genome shotgun (WGS) entry which is preliminary data.</text>
</comment>
<sequence>MKKTLIAMAILGSTAFISSVQAADGTINFTGNITEDACTITASTVKQTIALGTISNKAFSATGSSSPTRFGITLSACPASMTTAKVKFGGNGDKDEPKLLAITTGQDAATGVAIGFYEESGKFLPINAESASKALSDSADTTFNFVTKYVATTKTMTAGEANAVANFTIVYN</sequence>
<dbReference type="SUPFAM" id="SSF49401">
    <property type="entry name" value="Bacterial adhesins"/>
    <property type="match status" value="1"/>
</dbReference>
<dbReference type="InterPro" id="IPR000259">
    <property type="entry name" value="Adhesion_dom_fimbrial"/>
</dbReference>
<reference evidence="3 4" key="1">
    <citation type="journal article" date="2019" name="bioRxiv">
        <title>Bacteria contribute to plant secondary compound degradation in a generalist herbivore system.</title>
        <authorList>
            <person name="Francoeur C.B."/>
            <person name="Khadempour L."/>
            <person name="Moreira-Soto R.D."/>
            <person name="Gotting K."/>
            <person name="Book A.J."/>
            <person name="Pinto-Tomas A.A."/>
            <person name="Keefover-Ring K."/>
            <person name="Currie C.R."/>
        </authorList>
    </citation>
    <scope>NUCLEOTIDE SEQUENCE [LARGE SCALE GENOMIC DNA]</scope>
    <source>
        <strain evidence="3">Acro-835</strain>
    </source>
</reference>
<evidence type="ECO:0000256" key="1">
    <source>
        <dbReference type="SAM" id="SignalP"/>
    </source>
</evidence>
<dbReference type="PANTHER" id="PTHR33420:SF26">
    <property type="entry name" value="FIMBRIAL SUBUNIT"/>
    <property type="match status" value="1"/>
</dbReference>
<evidence type="ECO:0000259" key="2">
    <source>
        <dbReference type="Pfam" id="PF00419"/>
    </source>
</evidence>